<organism evidence="2">
    <name type="scientific">Pseudictyota dubia</name>
    <dbReference type="NCBI Taxonomy" id="2749911"/>
    <lineage>
        <taxon>Eukaryota</taxon>
        <taxon>Sar</taxon>
        <taxon>Stramenopiles</taxon>
        <taxon>Ochrophyta</taxon>
        <taxon>Bacillariophyta</taxon>
        <taxon>Mediophyceae</taxon>
        <taxon>Biddulphiophycidae</taxon>
        <taxon>Eupodiscales</taxon>
        <taxon>Odontellaceae</taxon>
        <taxon>Pseudictyota</taxon>
    </lineage>
</organism>
<evidence type="ECO:0000313" key="2">
    <source>
        <dbReference type="EMBL" id="CAD8299069.1"/>
    </source>
</evidence>
<proteinExistence type="predicted"/>
<sequence>MSLHVDTRRVTFADETRLEDVLSVLSLSEYTQEEKERQWWDRVDMRVFSDDFTSFHQRPDRVGRDQRGLEYVYETTHEEAAARAKYQIWAVLGEQERQRHIGIQDEGKMSEVAEESSDGAKKRALTNASTVATESRRDRFAGKRMGAVRISRSKSDGEVSWKNSGWNSYREKKSDVKPSLVTRAKTT</sequence>
<feature type="region of interest" description="Disordered" evidence="1">
    <location>
        <begin position="109"/>
        <end position="187"/>
    </location>
</feature>
<name>A0A7R9Z1G8_9STRA</name>
<evidence type="ECO:0000256" key="1">
    <source>
        <dbReference type="SAM" id="MobiDB-lite"/>
    </source>
</evidence>
<protein>
    <submittedName>
        <fullName evidence="2">Uncharacterized protein</fullName>
    </submittedName>
</protein>
<gene>
    <name evidence="2" type="ORF">TDUB1175_LOCUS4234</name>
</gene>
<dbReference type="EMBL" id="HBED01008657">
    <property type="protein sequence ID" value="CAD8299069.1"/>
    <property type="molecule type" value="Transcribed_RNA"/>
</dbReference>
<accession>A0A7R9Z1G8</accession>
<reference evidence="2" key="1">
    <citation type="submission" date="2021-01" db="EMBL/GenBank/DDBJ databases">
        <authorList>
            <person name="Corre E."/>
            <person name="Pelletier E."/>
            <person name="Niang G."/>
            <person name="Scheremetjew M."/>
            <person name="Finn R."/>
            <person name="Kale V."/>
            <person name="Holt S."/>
            <person name="Cochrane G."/>
            <person name="Meng A."/>
            <person name="Brown T."/>
            <person name="Cohen L."/>
        </authorList>
    </citation>
    <scope>NUCLEOTIDE SEQUENCE</scope>
    <source>
        <strain evidence="2">CCMP147</strain>
    </source>
</reference>
<dbReference type="AlphaFoldDB" id="A0A7R9Z1G8"/>